<dbReference type="InterPro" id="IPR006311">
    <property type="entry name" value="TAT_signal"/>
</dbReference>
<dbReference type="Pfam" id="PF02738">
    <property type="entry name" value="MoCoBD_1"/>
    <property type="match status" value="1"/>
</dbReference>
<dbReference type="Pfam" id="PF20256">
    <property type="entry name" value="MoCoBD_2"/>
    <property type="match status" value="2"/>
</dbReference>
<reference evidence="3 4" key="1">
    <citation type="journal article" date="2015" name="Antonie Van Leeuwenhoek">
        <title>Tamlana nanhaiensis sp. nov., isolated from surface seawater collected from the South China Sea.</title>
        <authorList>
            <person name="Liu X."/>
            <person name="Lai Q."/>
            <person name="Du Y."/>
            <person name="Li G."/>
            <person name="Sun F."/>
            <person name="Shao Z."/>
        </authorList>
    </citation>
    <scope>NUCLEOTIDE SEQUENCE [LARGE SCALE GENOMIC DNA]</scope>
    <source>
        <strain evidence="3 4">FHC16</strain>
    </source>
</reference>
<dbReference type="SUPFAM" id="SSF56003">
    <property type="entry name" value="Molybdenum cofactor-binding domain"/>
    <property type="match status" value="2"/>
</dbReference>
<name>A0A0D7W6M8_9FLAO</name>
<dbReference type="SMART" id="SM01008">
    <property type="entry name" value="Ald_Xan_dh_C"/>
    <property type="match status" value="1"/>
</dbReference>
<evidence type="ECO:0000256" key="1">
    <source>
        <dbReference type="SAM" id="SignalP"/>
    </source>
</evidence>
<dbReference type="Gene3D" id="3.30.365.10">
    <property type="entry name" value="Aldehyde oxidase/xanthine dehydrogenase, molybdopterin binding domain"/>
    <property type="match status" value="4"/>
</dbReference>
<feature type="chain" id="PRO_5002325609" evidence="1">
    <location>
        <begin position="36"/>
        <end position="753"/>
    </location>
</feature>
<dbReference type="OrthoDB" id="9767994at2"/>
<dbReference type="InterPro" id="IPR052516">
    <property type="entry name" value="N-heterocyclic_Hydroxylase"/>
</dbReference>
<evidence type="ECO:0000313" key="4">
    <source>
        <dbReference type="Proteomes" id="UP000032361"/>
    </source>
</evidence>
<dbReference type="EMBL" id="JTDV01000001">
    <property type="protein sequence ID" value="KJD34704.1"/>
    <property type="molecule type" value="Genomic_DNA"/>
</dbReference>
<dbReference type="STRING" id="1382798.PK35_02790"/>
<dbReference type="PANTHER" id="PTHR47495:SF3">
    <property type="entry name" value="BLR6219 PROTEIN"/>
    <property type="match status" value="1"/>
</dbReference>
<dbReference type="Proteomes" id="UP000032361">
    <property type="component" value="Unassembled WGS sequence"/>
</dbReference>
<organism evidence="3 4">
    <name type="scientific">Neotamlana nanhaiensis</name>
    <dbReference type="NCBI Taxonomy" id="1382798"/>
    <lineage>
        <taxon>Bacteria</taxon>
        <taxon>Pseudomonadati</taxon>
        <taxon>Bacteroidota</taxon>
        <taxon>Flavobacteriia</taxon>
        <taxon>Flavobacteriales</taxon>
        <taxon>Flavobacteriaceae</taxon>
        <taxon>Neotamlana</taxon>
    </lineage>
</organism>
<dbReference type="RefSeq" id="WP_044625092.1">
    <property type="nucleotide sequence ID" value="NZ_JTDV01000001.1"/>
</dbReference>
<dbReference type="PIRSF" id="PIRSF036389">
    <property type="entry name" value="IOR_B"/>
    <property type="match status" value="1"/>
</dbReference>
<evidence type="ECO:0000259" key="2">
    <source>
        <dbReference type="SMART" id="SM01008"/>
    </source>
</evidence>
<dbReference type="InterPro" id="IPR012368">
    <property type="entry name" value="OxRdtase_Mopterin-bd_su_IorB"/>
</dbReference>
<evidence type="ECO:0000313" key="3">
    <source>
        <dbReference type="EMBL" id="KJD34704.1"/>
    </source>
</evidence>
<dbReference type="InterPro" id="IPR046867">
    <property type="entry name" value="AldOxase/xan_DH_MoCoBD2"/>
</dbReference>
<dbReference type="InterPro" id="IPR000674">
    <property type="entry name" value="Ald_Oxase/Xan_DH_a/b"/>
</dbReference>
<sequence length="753" mass="83263">MAKVKTHFNRRSFLKLSAAGGAGLMLQFSWFSALAKENPNLESAFDLNGYIKIATDGTVTIASPNPEIGQNVKTSMPMIVAEELDVNWKNVKVVQAPLNTDIFTRQLAGGSNSINQSWNALRMAGATARYMLVEAAAKAWNVPSSSIKVDAGVISHAASGKSAGFGEMAEAASKIEVPKEVDVKSIKDFKIIRNSQFNVDGPSIVTGKPLFGLDVYGDDMVYASIVHPPAFGMELKSFDATEALAMKGIYDVFTIDAYPEDFERGYFDITAFPKLIIITGDSTWRIMKAKKLINAEWMPFEEHTIKVKGFRGNATDQKVPTKIENTDKQYASMIALSKENPRQARKDGNPEKAFANAAKVIEREYTAPYLAHSPLEPLNFYANVTDDKAELIGPIQTPEYMEQSVAQRFGLSLEQIDIQMTRIGGGFGRKLFGHYLLEAAVISKKIKKPVKLIYTREDDMTFGAYRPMYHAYYRAGLDENNNLIAFHVKAGGIPESPLYANRFPAGAVDNYLAESWTIESNITTAAFRAPRSNFMGAVEQAFLDEVAELAGKDPIDFRLELFDRAIKNPVGERNDYDAKRYAGVLKLIKEKSNWGTPKPGLSRGVAAYFCHNSYVANVVDLRMENDKPIIEKVYCATDCGIVVNPIGAANMIEGGSVDGIGHALYSMLTVKDGVPQQKNYNDYHLIRNNDAPWDVETYFVESDVHPTGLGEPPFAPAIGALTNALYKETGKRYYHQPFMVDIESMFLKDEAAV</sequence>
<gene>
    <name evidence="3" type="ORF">PK35_02790</name>
</gene>
<dbReference type="InterPro" id="IPR008274">
    <property type="entry name" value="AldOxase/xan_DH_MoCoBD1"/>
</dbReference>
<keyword evidence="1" id="KW-0732">Signal</keyword>
<comment type="caution">
    <text evidence="3">The sequence shown here is derived from an EMBL/GenBank/DDBJ whole genome shotgun (WGS) entry which is preliminary data.</text>
</comment>
<dbReference type="PATRIC" id="fig|1382798.3.peg.565"/>
<dbReference type="InterPro" id="IPR037165">
    <property type="entry name" value="AldOxase/xan_DH_Mopterin-bd_sf"/>
</dbReference>
<protein>
    <submittedName>
        <fullName evidence="3">Isoquinoline 1-oxidoreductase</fullName>
    </submittedName>
</protein>
<accession>A0A0D7W6M8</accession>
<feature type="domain" description="Aldehyde oxidase/xanthine dehydrogenase a/b hammerhead" evidence="2">
    <location>
        <begin position="206"/>
        <end position="301"/>
    </location>
</feature>
<dbReference type="GO" id="GO:0016491">
    <property type="term" value="F:oxidoreductase activity"/>
    <property type="evidence" value="ECO:0007669"/>
    <property type="project" value="InterPro"/>
</dbReference>
<dbReference type="AlphaFoldDB" id="A0A0D7W6M8"/>
<dbReference type="PROSITE" id="PS51318">
    <property type="entry name" value="TAT"/>
    <property type="match status" value="1"/>
</dbReference>
<dbReference type="Gene3D" id="3.90.1170.50">
    <property type="entry name" value="Aldehyde oxidase/xanthine dehydrogenase, a/b hammerhead"/>
    <property type="match status" value="1"/>
</dbReference>
<proteinExistence type="predicted"/>
<keyword evidence="4" id="KW-1185">Reference proteome</keyword>
<dbReference type="PANTHER" id="PTHR47495">
    <property type="entry name" value="ALDEHYDE DEHYDROGENASE"/>
    <property type="match status" value="1"/>
</dbReference>
<feature type="signal peptide" evidence="1">
    <location>
        <begin position="1"/>
        <end position="35"/>
    </location>
</feature>